<dbReference type="Proteomes" id="UP000054166">
    <property type="component" value="Unassembled WGS sequence"/>
</dbReference>
<name>A0A0C3FDG0_PILCF</name>
<protein>
    <submittedName>
        <fullName evidence="2">Uncharacterized protein</fullName>
    </submittedName>
</protein>
<dbReference type="EMBL" id="KN833020">
    <property type="protein sequence ID" value="KIM77911.1"/>
    <property type="molecule type" value="Genomic_DNA"/>
</dbReference>
<evidence type="ECO:0000256" key="1">
    <source>
        <dbReference type="SAM" id="Coils"/>
    </source>
</evidence>
<keyword evidence="3" id="KW-1185">Reference proteome</keyword>
<dbReference type="OrthoDB" id="10254988at2759"/>
<evidence type="ECO:0000313" key="2">
    <source>
        <dbReference type="EMBL" id="KIM77911.1"/>
    </source>
</evidence>
<dbReference type="AlphaFoldDB" id="A0A0C3FDG0"/>
<sequence length="312" mass="35782">MFREEELTPRDLRIIRKRVRLGEVEEESTAADLVTKGPVMKKRKVAKNLRAYTSGSSPSSHRQKPAIAPFSTSAGFILSYRDCELQGFREVENIGQEEIQAMTKSLQTENAKLKHENRLSNTKFETLVAELAKLEVSLQNANALTAKFRDQITTLEAQNRELRDNLQGGSRAEVRSIQEQLLTLHIENTRFQRDNKQILQKNVEVQAELQQAQAHNIEVQPNIELSSQGAIKDTNGENSLFVRQKARRRIVKVQQDDSRLGKCTIQSEIGTRRRKQRDEVAKRAKVAEAKLDNWMWRMTEMTTSLYNDDPSH</sequence>
<proteinExistence type="predicted"/>
<dbReference type="InParanoid" id="A0A0C3FDG0"/>
<gene>
    <name evidence="2" type="ORF">PILCRDRAFT_90871</name>
</gene>
<accession>A0A0C3FDG0</accession>
<dbReference type="HOGENOM" id="CLU_891711_0_0_1"/>
<feature type="coiled-coil region" evidence="1">
    <location>
        <begin position="96"/>
        <end position="165"/>
    </location>
</feature>
<reference evidence="3" key="2">
    <citation type="submission" date="2015-01" db="EMBL/GenBank/DDBJ databases">
        <title>Evolutionary Origins and Diversification of the Mycorrhizal Mutualists.</title>
        <authorList>
            <consortium name="DOE Joint Genome Institute"/>
            <consortium name="Mycorrhizal Genomics Consortium"/>
            <person name="Kohler A."/>
            <person name="Kuo A."/>
            <person name="Nagy L.G."/>
            <person name="Floudas D."/>
            <person name="Copeland A."/>
            <person name="Barry K.W."/>
            <person name="Cichocki N."/>
            <person name="Veneault-Fourrey C."/>
            <person name="LaButti K."/>
            <person name="Lindquist E.A."/>
            <person name="Lipzen A."/>
            <person name="Lundell T."/>
            <person name="Morin E."/>
            <person name="Murat C."/>
            <person name="Riley R."/>
            <person name="Ohm R."/>
            <person name="Sun H."/>
            <person name="Tunlid A."/>
            <person name="Henrissat B."/>
            <person name="Grigoriev I.V."/>
            <person name="Hibbett D.S."/>
            <person name="Martin F."/>
        </authorList>
    </citation>
    <scope>NUCLEOTIDE SEQUENCE [LARGE SCALE GENOMIC DNA]</scope>
    <source>
        <strain evidence="3">F 1598</strain>
    </source>
</reference>
<organism evidence="2 3">
    <name type="scientific">Piloderma croceum (strain F 1598)</name>
    <dbReference type="NCBI Taxonomy" id="765440"/>
    <lineage>
        <taxon>Eukaryota</taxon>
        <taxon>Fungi</taxon>
        <taxon>Dikarya</taxon>
        <taxon>Basidiomycota</taxon>
        <taxon>Agaricomycotina</taxon>
        <taxon>Agaricomycetes</taxon>
        <taxon>Agaricomycetidae</taxon>
        <taxon>Atheliales</taxon>
        <taxon>Atheliaceae</taxon>
        <taxon>Piloderma</taxon>
    </lineage>
</organism>
<reference evidence="2 3" key="1">
    <citation type="submission" date="2014-04" db="EMBL/GenBank/DDBJ databases">
        <authorList>
            <consortium name="DOE Joint Genome Institute"/>
            <person name="Kuo A."/>
            <person name="Tarkka M."/>
            <person name="Buscot F."/>
            <person name="Kohler A."/>
            <person name="Nagy L.G."/>
            <person name="Floudas D."/>
            <person name="Copeland A."/>
            <person name="Barry K.W."/>
            <person name="Cichocki N."/>
            <person name="Veneault-Fourrey C."/>
            <person name="LaButti K."/>
            <person name="Lindquist E.A."/>
            <person name="Lipzen A."/>
            <person name="Lundell T."/>
            <person name="Morin E."/>
            <person name="Murat C."/>
            <person name="Sun H."/>
            <person name="Tunlid A."/>
            <person name="Henrissat B."/>
            <person name="Grigoriev I.V."/>
            <person name="Hibbett D.S."/>
            <person name="Martin F."/>
            <person name="Nordberg H.P."/>
            <person name="Cantor M.N."/>
            <person name="Hua S.X."/>
        </authorList>
    </citation>
    <scope>NUCLEOTIDE SEQUENCE [LARGE SCALE GENOMIC DNA]</scope>
    <source>
        <strain evidence="2 3">F 1598</strain>
    </source>
</reference>
<keyword evidence="1" id="KW-0175">Coiled coil</keyword>
<evidence type="ECO:0000313" key="3">
    <source>
        <dbReference type="Proteomes" id="UP000054166"/>
    </source>
</evidence>